<dbReference type="InterPro" id="IPR044880">
    <property type="entry name" value="NCX_ion-bd_dom_sf"/>
</dbReference>
<feature type="transmembrane region" description="Helical" evidence="9">
    <location>
        <begin position="199"/>
        <end position="221"/>
    </location>
</feature>
<keyword evidence="9" id="KW-0050">Antiport</keyword>
<keyword evidence="8 9" id="KW-0472">Membrane</keyword>
<dbReference type="Pfam" id="PF01699">
    <property type="entry name" value="Na_Ca_ex"/>
    <property type="match status" value="2"/>
</dbReference>
<keyword evidence="3 9" id="KW-0109">Calcium transport</keyword>
<dbReference type="EMBL" id="JNBR01000014">
    <property type="protein sequence ID" value="OQS01126.1"/>
    <property type="molecule type" value="Genomic_DNA"/>
</dbReference>
<dbReference type="Gene3D" id="1.20.1420.30">
    <property type="entry name" value="NCX, central ion-binding region"/>
    <property type="match status" value="1"/>
</dbReference>
<evidence type="ECO:0000256" key="1">
    <source>
        <dbReference type="ARBA" id="ARBA00004127"/>
    </source>
</evidence>
<dbReference type="NCBIfam" id="TIGR00378">
    <property type="entry name" value="cax"/>
    <property type="match status" value="1"/>
</dbReference>
<comment type="similarity">
    <text evidence="9">Belongs to the Ca(2+):cation antiporter (CaCA) (TC 2.A.19) family.</text>
</comment>
<sequence length="473" mass="50612">MFKRTASKYLKSQSDESLSTSKAKAAFDAHRGRKAHPHNAHALEARVRHLEKLLQAKSADVEAGYGAVGISMTENVAIAAETIPLVHSPSQRRGGPKPPMLHAFWHLLTASYVNVLLLVAPFAIWAYVAEWGDIPVFVLNFLTMMPLANILGESTEALAYHAGDTIGGLVNATFGNAVEVIIAIFALKSGEVALVQSSLIGSMLSNMLLVLGSCFMAGHFGGAKESSFSGQGASINMSLLFVSSFTMLVPSYYQYTKNTTYQHGNTTVAASEDERAVSILGLSHISALFLIGMYVLLMVYQLVTHRAEDEDNSEEEEPELSLTGSVVALLVATVTVSIFSEFLVSSVDGFTETANIPKSFVGIILLPIVGNAVEHVTAVKVALKNNMELAMSVAIGSATQISLFVVPVCVVAGWIMGTPMSLAFNAFEAITYVIGTIIVYVIVADGKSNWLEGAMLIILYCLIGVALLEIDIN</sequence>
<keyword evidence="12" id="KW-1185">Reference proteome</keyword>
<feature type="domain" description="Sodium/calcium exchanger membrane region" evidence="10">
    <location>
        <begin position="325"/>
        <end position="463"/>
    </location>
</feature>
<keyword evidence="5 9" id="KW-0106">Calcium</keyword>
<keyword evidence="4 9" id="KW-0812">Transmembrane</keyword>
<feature type="transmembrane region" description="Helical" evidence="9">
    <location>
        <begin position="103"/>
        <end position="128"/>
    </location>
</feature>
<dbReference type="InterPro" id="IPR004798">
    <property type="entry name" value="CAX-like"/>
</dbReference>
<feature type="transmembrane region" description="Helical" evidence="9">
    <location>
        <begin position="450"/>
        <end position="468"/>
    </location>
</feature>
<dbReference type="GO" id="GO:0005774">
    <property type="term" value="C:vacuolar membrane"/>
    <property type="evidence" value="ECO:0007669"/>
    <property type="project" value="UniProtKB-ARBA"/>
</dbReference>
<feature type="domain" description="Sodium/calcium exchanger membrane region" evidence="10">
    <location>
        <begin position="136"/>
        <end position="302"/>
    </location>
</feature>
<keyword evidence="6 9" id="KW-1133">Transmembrane helix</keyword>
<dbReference type="GO" id="GO:0012505">
    <property type="term" value="C:endomembrane system"/>
    <property type="evidence" value="ECO:0007669"/>
    <property type="project" value="UniProtKB-SubCell"/>
</dbReference>
<feature type="transmembrane region" description="Helical" evidence="9">
    <location>
        <begin position="275"/>
        <end position="299"/>
    </location>
</feature>
<dbReference type="GO" id="GO:0006874">
    <property type="term" value="P:intracellular calcium ion homeostasis"/>
    <property type="evidence" value="ECO:0007669"/>
    <property type="project" value="TreeGrafter"/>
</dbReference>
<dbReference type="Proteomes" id="UP000243579">
    <property type="component" value="Unassembled WGS sequence"/>
</dbReference>
<dbReference type="InterPro" id="IPR004837">
    <property type="entry name" value="NaCa_Exmemb"/>
</dbReference>
<comment type="subcellular location">
    <subcellularLocation>
        <location evidence="1">Endomembrane system</location>
        <topology evidence="1">Multi-pass membrane protein</topology>
    </subcellularLocation>
</comment>
<dbReference type="GO" id="GO:0015369">
    <property type="term" value="F:calcium:proton antiporter activity"/>
    <property type="evidence" value="ECO:0007669"/>
    <property type="project" value="UniProtKB-UniRule"/>
</dbReference>
<evidence type="ECO:0000256" key="7">
    <source>
        <dbReference type="ARBA" id="ARBA00023065"/>
    </source>
</evidence>
<name>A0A1V9ZSY0_ACHHY</name>
<evidence type="ECO:0000313" key="12">
    <source>
        <dbReference type="Proteomes" id="UP000243579"/>
    </source>
</evidence>
<feature type="transmembrane region" description="Helical" evidence="9">
    <location>
        <begin position="359"/>
        <end position="377"/>
    </location>
</feature>
<feature type="transmembrane region" description="Helical" evidence="9">
    <location>
        <begin position="320"/>
        <end position="339"/>
    </location>
</feature>
<accession>A0A1V9ZSY0</accession>
<keyword evidence="7 9" id="KW-0406">Ion transport</keyword>
<dbReference type="PANTHER" id="PTHR31503:SF22">
    <property type="entry name" value="VACUOLAR CALCIUM ION TRANSPORTER"/>
    <property type="match status" value="1"/>
</dbReference>
<evidence type="ECO:0000259" key="10">
    <source>
        <dbReference type="Pfam" id="PF01699"/>
    </source>
</evidence>
<feature type="transmembrane region" description="Helical" evidence="9">
    <location>
        <begin position="389"/>
        <end position="416"/>
    </location>
</feature>
<evidence type="ECO:0000256" key="5">
    <source>
        <dbReference type="ARBA" id="ARBA00022837"/>
    </source>
</evidence>
<protein>
    <submittedName>
        <fullName evidence="11">Ca2:Cation Antiporter (CaCA) Family</fullName>
    </submittedName>
</protein>
<dbReference type="OrthoDB" id="1699231at2759"/>
<proteinExistence type="inferred from homology"/>
<evidence type="ECO:0000256" key="8">
    <source>
        <dbReference type="ARBA" id="ARBA00023136"/>
    </source>
</evidence>
<dbReference type="PANTHER" id="PTHR31503">
    <property type="entry name" value="VACUOLAR CALCIUM ION TRANSPORTER"/>
    <property type="match status" value="1"/>
</dbReference>
<feature type="transmembrane region" description="Helical" evidence="9">
    <location>
        <begin position="164"/>
        <end position="187"/>
    </location>
</feature>
<evidence type="ECO:0000256" key="3">
    <source>
        <dbReference type="ARBA" id="ARBA00022568"/>
    </source>
</evidence>
<dbReference type="AlphaFoldDB" id="A0A1V9ZSY0"/>
<evidence type="ECO:0000256" key="4">
    <source>
        <dbReference type="ARBA" id="ARBA00022692"/>
    </source>
</evidence>
<feature type="transmembrane region" description="Helical" evidence="9">
    <location>
        <begin position="233"/>
        <end position="255"/>
    </location>
</feature>
<evidence type="ECO:0000256" key="6">
    <source>
        <dbReference type="ARBA" id="ARBA00022989"/>
    </source>
</evidence>
<dbReference type="InterPro" id="IPR004713">
    <property type="entry name" value="CaH_exchang"/>
</dbReference>
<keyword evidence="2 9" id="KW-0813">Transport</keyword>
<evidence type="ECO:0000256" key="9">
    <source>
        <dbReference type="RuleBase" id="RU365028"/>
    </source>
</evidence>
<comment type="caution">
    <text evidence="9">Lacks conserved residue(s) required for the propagation of feature annotation.</text>
</comment>
<reference evidence="11 12" key="1">
    <citation type="journal article" date="2014" name="Genome Biol. Evol.">
        <title>The secreted proteins of Achlya hypogyna and Thraustotheca clavata identify the ancestral oomycete secretome and reveal gene acquisitions by horizontal gene transfer.</title>
        <authorList>
            <person name="Misner I."/>
            <person name="Blouin N."/>
            <person name="Leonard G."/>
            <person name="Richards T.A."/>
            <person name="Lane C.E."/>
        </authorList>
    </citation>
    <scope>NUCLEOTIDE SEQUENCE [LARGE SCALE GENOMIC DNA]</scope>
    <source>
        <strain evidence="11 12">ATCC 48635</strain>
    </source>
</reference>
<gene>
    <name evidence="11" type="ORF">ACHHYP_01793</name>
</gene>
<feature type="transmembrane region" description="Helical" evidence="9">
    <location>
        <begin position="422"/>
        <end position="443"/>
    </location>
</feature>
<dbReference type="STRING" id="1202772.A0A1V9ZSY0"/>
<evidence type="ECO:0000256" key="2">
    <source>
        <dbReference type="ARBA" id="ARBA00022448"/>
    </source>
</evidence>
<evidence type="ECO:0000313" key="11">
    <source>
        <dbReference type="EMBL" id="OQS01126.1"/>
    </source>
</evidence>
<organism evidence="11 12">
    <name type="scientific">Achlya hypogyna</name>
    <name type="common">Oomycete</name>
    <name type="synonym">Protoachlya hypogyna</name>
    <dbReference type="NCBI Taxonomy" id="1202772"/>
    <lineage>
        <taxon>Eukaryota</taxon>
        <taxon>Sar</taxon>
        <taxon>Stramenopiles</taxon>
        <taxon>Oomycota</taxon>
        <taxon>Saprolegniomycetes</taxon>
        <taxon>Saprolegniales</taxon>
        <taxon>Achlyaceae</taxon>
        <taxon>Achlya</taxon>
    </lineage>
</organism>
<comment type="caution">
    <text evidence="11">The sequence shown here is derived from an EMBL/GenBank/DDBJ whole genome shotgun (WGS) entry which is preliminary data.</text>
</comment>